<comment type="caution">
    <text evidence="16">The sequence shown here is derived from an EMBL/GenBank/DDBJ whole genome shotgun (WGS) entry which is preliminary data.</text>
</comment>
<dbReference type="SUPFAM" id="SSF144232">
    <property type="entry name" value="HIT/MYND zinc finger-like"/>
    <property type="match status" value="1"/>
</dbReference>
<dbReference type="CDD" id="cd23023">
    <property type="entry name" value="zf-HIT_BCD1"/>
    <property type="match status" value="1"/>
</dbReference>
<evidence type="ECO:0000256" key="1">
    <source>
        <dbReference type="ARBA" id="ARBA00022499"/>
    </source>
</evidence>
<feature type="domain" description="HIT-type" evidence="15">
    <location>
        <begin position="17"/>
        <end position="51"/>
    </location>
</feature>
<evidence type="ECO:0000256" key="7">
    <source>
        <dbReference type="ARBA" id="ARBA00022843"/>
    </source>
</evidence>
<keyword evidence="6" id="KW-0862">Zinc</keyword>
<proteinExistence type="inferred from homology"/>
<keyword evidence="2" id="KW-0690">Ribosome biogenesis</keyword>
<evidence type="ECO:0000256" key="13">
    <source>
        <dbReference type="PROSITE-ProRule" id="PRU00453"/>
    </source>
</evidence>
<evidence type="ECO:0000313" key="16">
    <source>
        <dbReference type="EMBL" id="OXU19333.1"/>
    </source>
</evidence>
<gene>
    <name evidence="16" type="ORF">TSAR_016192</name>
</gene>
<organism evidence="16 17">
    <name type="scientific">Trichomalopsis sarcophagae</name>
    <dbReference type="NCBI Taxonomy" id="543379"/>
    <lineage>
        <taxon>Eukaryota</taxon>
        <taxon>Metazoa</taxon>
        <taxon>Ecdysozoa</taxon>
        <taxon>Arthropoda</taxon>
        <taxon>Hexapoda</taxon>
        <taxon>Insecta</taxon>
        <taxon>Pterygota</taxon>
        <taxon>Neoptera</taxon>
        <taxon>Endopterygota</taxon>
        <taxon>Hymenoptera</taxon>
        <taxon>Apocrita</taxon>
        <taxon>Proctotrupomorpha</taxon>
        <taxon>Chalcidoidea</taxon>
        <taxon>Pteromalidae</taxon>
        <taxon>Pteromalinae</taxon>
        <taxon>Trichomalopsis</taxon>
    </lineage>
</organism>
<evidence type="ECO:0000256" key="6">
    <source>
        <dbReference type="ARBA" id="ARBA00022833"/>
    </source>
</evidence>
<dbReference type="GO" id="GO:0008270">
    <property type="term" value="F:zinc ion binding"/>
    <property type="evidence" value="ECO:0007669"/>
    <property type="project" value="UniProtKB-UniRule"/>
</dbReference>
<feature type="region of interest" description="Disordered" evidence="14">
    <location>
        <begin position="281"/>
        <end position="341"/>
    </location>
</feature>
<dbReference type="InterPro" id="IPR057721">
    <property type="entry name" value="BCD1_alpha/beta"/>
</dbReference>
<evidence type="ECO:0000256" key="8">
    <source>
        <dbReference type="ARBA" id="ARBA00049598"/>
    </source>
</evidence>
<dbReference type="PROSITE" id="PS51083">
    <property type="entry name" value="ZF_HIT"/>
    <property type="match status" value="1"/>
</dbReference>
<dbReference type="PANTHER" id="PTHR13483:SF3">
    <property type="entry name" value="BOX C_D SNORNA PROTEIN 1"/>
    <property type="match status" value="1"/>
</dbReference>
<dbReference type="GO" id="GO:0048254">
    <property type="term" value="P:snoRNA localization"/>
    <property type="evidence" value="ECO:0007669"/>
    <property type="project" value="TreeGrafter"/>
</dbReference>
<evidence type="ECO:0000313" key="17">
    <source>
        <dbReference type="Proteomes" id="UP000215335"/>
    </source>
</evidence>
<dbReference type="GO" id="GO:0070761">
    <property type="term" value="C:pre-snoRNP complex"/>
    <property type="evidence" value="ECO:0007669"/>
    <property type="project" value="TreeGrafter"/>
</dbReference>
<comment type="function">
    <text evidence="8">Required for box C/D snoRNAs accumulation involved in snoRNA processing, snoRNA transport to the nucleolus and ribosome biogenesis.</text>
</comment>
<keyword evidence="7" id="KW-0832">Ubl conjugation</keyword>
<keyword evidence="4" id="KW-0479">Metal-binding</keyword>
<dbReference type="Proteomes" id="UP000215335">
    <property type="component" value="Unassembled WGS sequence"/>
</dbReference>
<dbReference type="PANTHER" id="PTHR13483">
    <property type="entry name" value="BOX C_D SNORNA PROTEIN 1-RELATED"/>
    <property type="match status" value="1"/>
</dbReference>
<dbReference type="STRING" id="543379.A0A232ELU2"/>
<evidence type="ECO:0000256" key="10">
    <source>
        <dbReference type="ARBA" id="ARBA00061949"/>
    </source>
</evidence>
<evidence type="ECO:0000256" key="12">
    <source>
        <dbReference type="ARBA" id="ARBA00077531"/>
    </source>
</evidence>
<sequence length="357" mass="41686">MQTDDRMASASEKLETCEVCAANKAKYTCPKCEVRTCSLTCANIHKRELECDGIRDKTKFIPLASFTDLDLLSDYRLLENIGRSVEQLQNDPTKRCTRLIEQNLPPHFYKLRAAAYRKGVELQFMPHNFSRHIENTTYLVWKTNEIFWRVELIFSQAENAKWVIERVPENKRLSILLEEILNGEGSTETKSSDASSQLSVLQNKLKFYRACGVSGLKAFLKAERVKKSDSRFFDLDLDMTLQENLKNKTVIEFPIIYVALKDHSDMFEIIDSDDEELKEKAERHSNKRNRLNRQRKQMDDEENSPKIEVDSSVNYFFNGDISDSEDELSCPSPERKRYKNNEELYIPDYKELVKMQQ</sequence>
<protein>
    <recommendedName>
        <fullName evidence="11">Box C/D snoRNA protein 1</fullName>
    </recommendedName>
    <alternativeName>
        <fullName evidence="12">Zinc finger HIT domain-containing protein 6</fullName>
    </alternativeName>
</protein>
<dbReference type="GO" id="GO:0000463">
    <property type="term" value="P:maturation of LSU-rRNA from tricistronic rRNA transcript (SSU-rRNA, 5.8S rRNA, LSU-rRNA)"/>
    <property type="evidence" value="ECO:0007669"/>
    <property type="project" value="TreeGrafter"/>
</dbReference>
<feature type="compositionally biased region" description="Basic residues" evidence="14">
    <location>
        <begin position="285"/>
        <end position="295"/>
    </location>
</feature>
<accession>A0A232ELU2</accession>
<keyword evidence="17" id="KW-1185">Reference proteome</keyword>
<keyword evidence="1" id="KW-1017">Isopeptide bond</keyword>
<evidence type="ECO:0000256" key="5">
    <source>
        <dbReference type="ARBA" id="ARBA00022771"/>
    </source>
</evidence>
<dbReference type="Pfam" id="PF25790">
    <property type="entry name" value="BCD1"/>
    <property type="match status" value="1"/>
</dbReference>
<evidence type="ECO:0000256" key="3">
    <source>
        <dbReference type="ARBA" id="ARBA00022553"/>
    </source>
</evidence>
<comment type="similarity">
    <text evidence="9">Belongs to the BCD1 family.</text>
</comment>
<dbReference type="Gene3D" id="3.30.60.190">
    <property type="match status" value="1"/>
</dbReference>
<evidence type="ECO:0000256" key="4">
    <source>
        <dbReference type="ARBA" id="ARBA00022723"/>
    </source>
</evidence>
<evidence type="ECO:0000256" key="14">
    <source>
        <dbReference type="SAM" id="MobiDB-lite"/>
    </source>
</evidence>
<evidence type="ECO:0000256" key="2">
    <source>
        <dbReference type="ARBA" id="ARBA00022517"/>
    </source>
</evidence>
<keyword evidence="5 13" id="KW-0863">Zinc-finger</keyword>
<dbReference type="GO" id="GO:0000492">
    <property type="term" value="P:box C/D snoRNP assembly"/>
    <property type="evidence" value="ECO:0007669"/>
    <property type="project" value="TreeGrafter"/>
</dbReference>
<evidence type="ECO:0000259" key="15">
    <source>
        <dbReference type="PROSITE" id="PS51083"/>
    </source>
</evidence>
<name>A0A232ELU2_9HYME</name>
<evidence type="ECO:0000256" key="9">
    <source>
        <dbReference type="ARBA" id="ARBA00049654"/>
    </source>
</evidence>
<reference evidence="16 17" key="1">
    <citation type="journal article" date="2017" name="Curr. Biol.">
        <title>The Evolution of Venom by Co-option of Single-Copy Genes.</title>
        <authorList>
            <person name="Martinson E.O."/>
            <person name="Mrinalini"/>
            <person name="Kelkar Y.D."/>
            <person name="Chang C.H."/>
            <person name="Werren J.H."/>
        </authorList>
    </citation>
    <scope>NUCLEOTIDE SEQUENCE [LARGE SCALE GENOMIC DNA]</scope>
    <source>
        <strain evidence="16 17">Alberta</strain>
        <tissue evidence="16">Whole body</tissue>
    </source>
</reference>
<keyword evidence="3" id="KW-0597">Phosphoprotein</keyword>
<comment type="subunit">
    <text evidence="10">Interacts with FBL, SNU13, NOP58, NUFIP1, RUVBL1, RUVBL2 and TAF9. Interacts (via HIT-type zinc finger) with the RUVBL1/RUVBL2 complex in the presence of ADP.</text>
</comment>
<dbReference type="InterPro" id="IPR007529">
    <property type="entry name" value="Znf_HIT"/>
</dbReference>
<evidence type="ECO:0000256" key="11">
    <source>
        <dbReference type="ARBA" id="ARBA00068630"/>
    </source>
</evidence>
<dbReference type="EMBL" id="NNAY01003494">
    <property type="protein sequence ID" value="OXU19333.1"/>
    <property type="molecule type" value="Genomic_DNA"/>
</dbReference>
<dbReference type="InterPro" id="IPR051639">
    <property type="entry name" value="BCD1"/>
</dbReference>
<dbReference type="GO" id="GO:0005634">
    <property type="term" value="C:nucleus"/>
    <property type="evidence" value="ECO:0007669"/>
    <property type="project" value="TreeGrafter"/>
</dbReference>
<dbReference type="AlphaFoldDB" id="A0A232ELU2"/>
<dbReference type="FunFam" id="3.30.60.190:FF:000001">
    <property type="entry name" value="box C/D snoRNA protein 1"/>
    <property type="match status" value="1"/>
</dbReference>
<dbReference type="OrthoDB" id="272357at2759"/>
<dbReference type="Pfam" id="PF04438">
    <property type="entry name" value="zf-HIT"/>
    <property type="match status" value="1"/>
</dbReference>